<gene>
    <name evidence="1" type="ORF">NDU88_001155</name>
</gene>
<keyword evidence="2" id="KW-1185">Reference proteome</keyword>
<dbReference type="EMBL" id="JANPWB010000010">
    <property type="protein sequence ID" value="KAJ1134708.1"/>
    <property type="molecule type" value="Genomic_DNA"/>
</dbReference>
<dbReference type="AlphaFoldDB" id="A0AAV7Q2V5"/>
<protein>
    <submittedName>
        <fullName evidence="1">Uncharacterized protein</fullName>
    </submittedName>
</protein>
<organism evidence="1 2">
    <name type="scientific">Pleurodeles waltl</name>
    <name type="common">Iberian ribbed newt</name>
    <dbReference type="NCBI Taxonomy" id="8319"/>
    <lineage>
        <taxon>Eukaryota</taxon>
        <taxon>Metazoa</taxon>
        <taxon>Chordata</taxon>
        <taxon>Craniata</taxon>
        <taxon>Vertebrata</taxon>
        <taxon>Euteleostomi</taxon>
        <taxon>Amphibia</taxon>
        <taxon>Batrachia</taxon>
        <taxon>Caudata</taxon>
        <taxon>Salamandroidea</taxon>
        <taxon>Salamandridae</taxon>
        <taxon>Pleurodelinae</taxon>
        <taxon>Pleurodeles</taxon>
    </lineage>
</organism>
<accession>A0AAV7Q2V5</accession>
<proteinExistence type="predicted"/>
<evidence type="ECO:0000313" key="1">
    <source>
        <dbReference type="EMBL" id="KAJ1134708.1"/>
    </source>
</evidence>
<reference evidence="1" key="1">
    <citation type="journal article" date="2022" name="bioRxiv">
        <title>Sequencing and chromosome-scale assembly of the giantPleurodeles waltlgenome.</title>
        <authorList>
            <person name="Brown T."/>
            <person name="Elewa A."/>
            <person name="Iarovenko S."/>
            <person name="Subramanian E."/>
            <person name="Araus A.J."/>
            <person name="Petzold A."/>
            <person name="Susuki M."/>
            <person name="Suzuki K.-i.T."/>
            <person name="Hayashi T."/>
            <person name="Toyoda A."/>
            <person name="Oliveira C."/>
            <person name="Osipova E."/>
            <person name="Leigh N.D."/>
            <person name="Simon A."/>
            <person name="Yun M.H."/>
        </authorList>
    </citation>
    <scope>NUCLEOTIDE SEQUENCE</scope>
    <source>
        <strain evidence="1">20211129_DDA</strain>
        <tissue evidence="1">Liver</tissue>
    </source>
</reference>
<name>A0AAV7Q2V5_PLEWA</name>
<sequence length="117" mass="13065">MRHLDSAGERVTTLKDKDAGCSDEIKRLQQNILRLQQQQIDIQSHAEDLEKHSRRNNIRIGGIPTAAEGSDLGEYIGAIFCYILGGLADIEMKLERLHASAFRNLQKAPHGHFSLCA</sequence>
<evidence type="ECO:0000313" key="2">
    <source>
        <dbReference type="Proteomes" id="UP001066276"/>
    </source>
</evidence>
<comment type="caution">
    <text evidence="1">The sequence shown here is derived from an EMBL/GenBank/DDBJ whole genome shotgun (WGS) entry which is preliminary data.</text>
</comment>
<dbReference type="Proteomes" id="UP001066276">
    <property type="component" value="Chromosome 6"/>
</dbReference>